<evidence type="ECO:0000313" key="3">
    <source>
        <dbReference type="Proteomes" id="UP001195483"/>
    </source>
</evidence>
<protein>
    <submittedName>
        <fullName evidence="2">Uncharacterized protein</fullName>
    </submittedName>
</protein>
<reference evidence="2" key="1">
    <citation type="journal article" date="2021" name="Genome Biol. Evol.">
        <title>A High-Quality Reference Genome for a Parasitic Bivalve with Doubly Uniparental Inheritance (Bivalvia: Unionida).</title>
        <authorList>
            <person name="Smith C.H."/>
        </authorList>
    </citation>
    <scope>NUCLEOTIDE SEQUENCE</scope>
    <source>
        <strain evidence="2">CHS0354</strain>
    </source>
</reference>
<evidence type="ECO:0000313" key="2">
    <source>
        <dbReference type="EMBL" id="KAK3607343.1"/>
    </source>
</evidence>
<name>A0AAE0TCN7_9BIVA</name>
<accession>A0AAE0TCN7</accession>
<feature type="region of interest" description="Disordered" evidence="1">
    <location>
        <begin position="1"/>
        <end position="23"/>
    </location>
</feature>
<dbReference type="EMBL" id="JAEAOA010002168">
    <property type="protein sequence ID" value="KAK3607343.1"/>
    <property type="molecule type" value="Genomic_DNA"/>
</dbReference>
<feature type="compositionally biased region" description="Polar residues" evidence="1">
    <location>
        <begin position="12"/>
        <end position="23"/>
    </location>
</feature>
<dbReference type="AlphaFoldDB" id="A0AAE0TCN7"/>
<sequence>MGRGKREHESNAARTRSSSIGNKFSSSVCVDSIQENSQIKSLGGEVQLVDNTERMNLQDKLQRYNSNISIHLTSNNENQSNTDTRRVLVPEIKISSEENEDVCQHVIESNNSVSRKDLKRPKSAIADCYAARLEAPSGSEIRRHSLPAMKIENGSTEKVSHDGSLHGKDIAAFYSLWNRPNSPTLLGRGSLEAPKALKRKGPYRCCGCLTREEHLKRECGDKNI</sequence>
<evidence type="ECO:0000256" key="1">
    <source>
        <dbReference type="SAM" id="MobiDB-lite"/>
    </source>
</evidence>
<reference evidence="2" key="3">
    <citation type="submission" date="2023-05" db="EMBL/GenBank/DDBJ databases">
        <authorList>
            <person name="Smith C.H."/>
        </authorList>
    </citation>
    <scope>NUCLEOTIDE SEQUENCE</scope>
    <source>
        <strain evidence="2">CHS0354</strain>
        <tissue evidence="2">Mantle</tissue>
    </source>
</reference>
<organism evidence="2 3">
    <name type="scientific">Potamilus streckersoni</name>
    <dbReference type="NCBI Taxonomy" id="2493646"/>
    <lineage>
        <taxon>Eukaryota</taxon>
        <taxon>Metazoa</taxon>
        <taxon>Spiralia</taxon>
        <taxon>Lophotrochozoa</taxon>
        <taxon>Mollusca</taxon>
        <taxon>Bivalvia</taxon>
        <taxon>Autobranchia</taxon>
        <taxon>Heteroconchia</taxon>
        <taxon>Palaeoheterodonta</taxon>
        <taxon>Unionida</taxon>
        <taxon>Unionoidea</taxon>
        <taxon>Unionidae</taxon>
        <taxon>Ambleminae</taxon>
        <taxon>Lampsilini</taxon>
        <taxon>Potamilus</taxon>
    </lineage>
</organism>
<reference evidence="2" key="2">
    <citation type="journal article" date="2021" name="Genome Biol. Evol.">
        <title>Developing a high-quality reference genome for a parasitic bivalve with doubly uniparental inheritance (Bivalvia: Unionida).</title>
        <authorList>
            <person name="Smith C.H."/>
        </authorList>
    </citation>
    <scope>NUCLEOTIDE SEQUENCE</scope>
    <source>
        <strain evidence="2">CHS0354</strain>
        <tissue evidence="2">Mantle</tissue>
    </source>
</reference>
<gene>
    <name evidence="2" type="ORF">CHS0354_036951</name>
</gene>
<feature type="compositionally biased region" description="Basic and acidic residues" evidence="1">
    <location>
        <begin position="1"/>
        <end position="11"/>
    </location>
</feature>
<keyword evidence="3" id="KW-1185">Reference proteome</keyword>
<dbReference type="Proteomes" id="UP001195483">
    <property type="component" value="Unassembled WGS sequence"/>
</dbReference>
<comment type="caution">
    <text evidence="2">The sequence shown here is derived from an EMBL/GenBank/DDBJ whole genome shotgun (WGS) entry which is preliminary data.</text>
</comment>
<proteinExistence type="predicted"/>